<dbReference type="PANTHER" id="PTHR32308:SF1">
    <property type="entry name" value="HPCH_HPAI ALDOLASE_CITRATE LYASE DOMAIN-CONTAINING PROTEIN"/>
    <property type="match status" value="1"/>
</dbReference>
<evidence type="ECO:0000256" key="2">
    <source>
        <dbReference type="ARBA" id="ARBA00022723"/>
    </source>
</evidence>
<evidence type="ECO:0000259" key="4">
    <source>
        <dbReference type="Pfam" id="PF03328"/>
    </source>
</evidence>
<dbReference type="SUPFAM" id="SSF51621">
    <property type="entry name" value="Phosphoenolpyruvate/pyruvate domain"/>
    <property type="match status" value="1"/>
</dbReference>
<dbReference type="InterPro" id="IPR040442">
    <property type="entry name" value="Pyrv_kinase-like_dom_sf"/>
</dbReference>
<proteinExistence type="predicted"/>
<protein>
    <submittedName>
        <fullName evidence="5">CoA ester lyase</fullName>
    </submittedName>
</protein>
<name>A0ABT8EJC2_9BURK</name>
<reference evidence="5" key="1">
    <citation type="submission" date="2021-11" db="EMBL/GenBank/DDBJ databases">
        <title>Draft genome sequence of Alcaligenes endophyticus type strain CCUG 75668T.</title>
        <authorList>
            <person name="Salva-Serra F."/>
            <person name="Duran R.E."/>
            <person name="Seeger M."/>
            <person name="Moore E.R.B."/>
            <person name="Jaen-Luchoro D."/>
        </authorList>
    </citation>
    <scope>NUCLEOTIDE SEQUENCE</scope>
    <source>
        <strain evidence="5">CCUG 75668</strain>
    </source>
</reference>
<comment type="caution">
    <text evidence="5">The sequence shown here is derived from an EMBL/GenBank/DDBJ whole genome shotgun (WGS) entry which is preliminary data.</text>
</comment>
<dbReference type="Pfam" id="PF03328">
    <property type="entry name" value="HpcH_HpaI"/>
    <property type="match status" value="1"/>
</dbReference>
<sequence length="293" mass="32002">MATPVFPWRSMLFVPVTNPRFVHSAKKPNQADAIQLDLEDSVALSDKQLAREQVCTLAEDFQSLGKDVIVRINRPWRHLVRDLEACCWPSIKALTLPKVPNAGFVQAVAEVLDELELERNMPAGHMRLILMIEDAQALLDIEAIAKSHPRVIGLIVGAEDLAVSMQMQVTSDSLYLPNMLALAACRAAGIAPIGFIGSVADYADQEAYKQTVERAAALGFAGAFCIHPSQIEPANQAYSPAPAALARARALLEQDQQARAQGLMTFSFEGRMVDAPVVSQAQQLVQRAQHWGL</sequence>
<dbReference type="Proteomes" id="UP001168613">
    <property type="component" value="Unassembled WGS sequence"/>
</dbReference>
<gene>
    <name evidence="5" type="ORF">LMS43_08835</name>
</gene>
<dbReference type="EMBL" id="JAJHNU010000002">
    <property type="protein sequence ID" value="MDN4121391.1"/>
    <property type="molecule type" value="Genomic_DNA"/>
</dbReference>
<keyword evidence="3" id="KW-0460">Magnesium</keyword>
<evidence type="ECO:0000313" key="6">
    <source>
        <dbReference type="Proteomes" id="UP001168613"/>
    </source>
</evidence>
<keyword evidence="2" id="KW-0479">Metal-binding</keyword>
<evidence type="ECO:0000256" key="1">
    <source>
        <dbReference type="ARBA" id="ARBA00001946"/>
    </source>
</evidence>
<dbReference type="InterPro" id="IPR005000">
    <property type="entry name" value="Aldolase/citrate-lyase_domain"/>
</dbReference>
<keyword evidence="6" id="KW-1185">Reference proteome</keyword>
<organism evidence="5 6">
    <name type="scientific">Alcaligenes endophyticus</name>
    <dbReference type="NCBI Taxonomy" id="1929088"/>
    <lineage>
        <taxon>Bacteria</taxon>
        <taxon>Pseudomonadati</taxon>
        <taxon>Pseudomonadota</taxon>
        <taxon>Betaproteobacteria</taxon>
        <taxon>Burkholderiales</taxon>
        <taxon>Alcaligenaceae</taxon>
        <taxon>Alcaligenes</taxon>
    </lineage>
</organism>
<keyword evidence="5" id="KW-0456">Lyase</keyword>
<comment type="cofactor">
    <cofactor evidence="1">
        <name>Mg(2+)</name>
        <dbReference type="ChEBI" id="CHEBI:18420"/>
    </cofactor>
</comment>
<dbReference type="Gene3D" id="3.20.20.60">
    <property type="entry name" value="Phosphoenolpyruvate-binding domains"/>
    <property type="match status" value="1"/>
</dbReference>
<dbReference type="InterPro" id="IPR015813">
    <property type="entry name" value="Pyrv/PenolPyrv_kinase-like_dom"/>
</dbReference>
<evidence type="ECO:0000313" key="5">
    <source>
        <dbReference type="EMBL" id="MDN4121391.1"/>
    </source>
</evidence>
<dbReference type="PANTHER" id="PTHR32308">
    <property type="entry name" value="LYASE BETA SUBUNIT, PUTATIVE (AFU_ORTHOLOGUE AFUA_4G13030)-RELATED"/>
    <property type="match status" value="1"/>
</dbReference>
<accession>A0ABT8EJC2</accession>
<evidence type="ECO:0000256" key="3">
    <source>
        <dbReference type="ARBA" id="ARBA00022842"/>
    </source>
</evidence>
<dbReference type="RefSeq" id="WP_266124071.1">
    <property type="nucleotide sequence ID" value="NZ_JAJHNU010000002.1"/>
</dbReference>
<feature type="domain" description="HpcH/HpaI aldolase/citrate lyase" evidence="4">
    <location>
        <begin position="9"/>
        <end position="228"/>
    </location>
</feature>
<dbReference type="InterPro" id="IPR011206">
    <property type="entry name" value="Citrate_lyase_beta/mcl1/mcl2"/>
</dbReference>
<dbReference type="GO" id="GO:0016829">
    <property type="term" value="F:lyase activity"/>
    <property type="evidence" value="ECO:0007669"/>
    <property type="project" value="UniProtKB-KW"/>
</dbReference>
<dbReference type="PIRSF" id="PIRSF015582">
    <property type="entry name" value="Cit_lyase_B"/>
    <property type="match status" value="1"/>
</dbReference>